<dbReference type="VEuPathDB" id="AmoebaDB:ACA1_192340"/>
<feature type="active site" description="Glycyl thioester intermediate" evidence="7">
    <location>
        <position position="861"/>
    </location>
</feature>
<dbReference type="InterPro" id="IPR058738">
    <property type="entry name" value="PH-like_AREL1"/>
</dbReference>
<organism evidence="11 12">
    <name type="scientific">Acanthamoeba castellanii (strain ATCC 30010 / Neff)</name>
    <dbReference type="NCBI Taxonomy" id="1257118"/>
    <lineage>
        <taxon>Eukaryota</taxon>
        <taxon>Amoebozoa</taxon>
        <taxon>Discosea</taxon>
        <taxon>Longamoebia</taxon>
        <taxon>Centramoebida</taxon>
        <taxon>Acanthamoebidae</taxon>
        <taxon>Acanthamoeba</taxon>
    </lineage>
</organism>
<dbReference type="OMA" id="TEELICM"/>
<evidence type="ECO:0000256" key="3">
    <source>
        <dbReference type="ARBA" id="ARBA00012485"/>
    </source>
</evidence>
<evidence type="ECO:0000256" key="6">
    <source>
        <dbReference type="PROSITE-ProRule" id="PRU00087"/>
    </source>
</evidence>
<evidence type="ECO:0000256" key="7">
    <source>
        <dbReference type="PROSITE-ProRule" id="PRU00104"/>
    </source>
</evidence>
<protein>
    <recommendedName>
        <fullName evidence="3">HECT-type E3 ubiquitin transferase</fullName>
        <ecNumber evidence="3">2.3.2.26</ecNumber>
    </recommendedName>
</protein>
<feature type="region of interest" description="Disordered" evidence="8">
    <location>
        <begin position="534"/>
        <end position="605"/>
    </location>
</feature>
<dbReference type="PANTHER" id="PTHR11254">
    <property type="entry name" value="HECT DOMAIN UBIQUITIN-PROTEIN LIGASE"/>
    <property type="match status" value="1"/>
</dbReference>
<dbReference type="GO" id="GO:0061630">
    <property type="term" value="F:ubiquitin protein ligase activity"/>
    <property type="evidence" value="ECO:0007669"/>
    <property type="project" value="UniProtKB-EC"/>
</dbReference>
<dbReference type="InterPro" id="IPR017868">
    <property type="entry name" value="Filamin/ABP280_repeat-like"/>
</dbReference>
<dbReference type="GO" id="GO:0005829">
    <property type="term" value="C:cytosol"/>
    <property type="evidence" value="ECO:0007669"/>
    <property type="project" value="TreeGrafter"/>
</dbReference>
<proteinExistence type="predicted"/>
<dbReference type="SMART" id="SM00557">
    <property type="entry name" value="IG_FLMN"/>
    <property type="match status" value="2"/>
</dbReference>
<dbReference type="Pfam" id="PF00632">
    <property type="entry name" value="HECT"/>
    <property type="match status" value="1"/>
</dbReference>
<dbReference type="Proteomes" id="UP000011083">
    <property type="component" value="Unassembled WGS sequence"/>
</dbReference>
<evidence type="ECO:0000256" key="9">
    <source>
        <dbReference type="SAM" id="Phobius"/>
    </source>
</evidence>
<keyword evidence="9" id="KW-1133">Transmembrane helix</keyword>
<evidence type="ECO:0000256" key="2">
    <source>
        <dbReference type="ARBA" id="ARBA00004906"/>
    </source>
</evidence>
<dbReference type="InterPro" id="IPR001298">
    <property type="entry name" value="Filamin/ABP280_rpt"/>
</dbReference>
<keyword evidence="4 11" id="KW-0808">Transferase</keyword>
<evidence type="ECO:0000256" key="8">
    <source>
        <dbReference type="SAM" id="MobiDB-lite"/>
    </source>
</evidence>
<dbReference type="SUPFAM" id="SSF56204">
    <property type="entry name" value="Hect, E3 ligase catalytic domain"/>
    <property type="match status" value="1"/>
</dbReference>
<evidence type="ECO:0000259" key="10">
    <source>
        <dbReference type="PROSITE" id="PS50237"/>
    </source>
</evidence>
<feature type="repeat" description="Filamin" evidence="6">
    <location>
        <begin position="220"/>
        <end position="334"/>
    </location>
</feature>
<dbReference type="SUPFAM" id="SSF81296">
    <property type="entry name" value="E set domains"/>
    <property type="match status" value="2"/>
</dbReference>
<dbReference type="AlphaFoldDB" id="L8GNQ1"/>
<evidence type="ECO:0000256" key="5">
    <source>
        <dbReference type="ARBA" id="ARBA00022786"/>
    </source>
</evidence>
<dbReference type="Gene3D" id="3.90.1750.10">
    <property type="entry name" value="Hect, E3 ligase catalytic domains"/>
    <property type="match status" value="1"/>
</dbReference>
<feature type="compositionally biased region" description="Low complexity" evidence="8">
    <location>
        <begin position="591"/>
        <end position="601"/>
    </location>
</feature>
<reference evidence="11 12" key="1">
    <citation type="journal article" date="2013" name="Genome Biol.">
        <title>Genome of Acanthamoeba castellanii highlights extensive lateral gene transfer and early evolution of tyrosine kinase signaling.</title>
        <authorList>
            <person name="Clarke M."/>
            <person name="Lohan A.J."/>
            <person name="Liu B."/>
            <person name="Lagkouvardos I."/>
            <person name="Roy S."/>
            <person name="Zafar N."/>
            <person name="Bertelli C."/>
            <person name="Schilde C."/>
            <person name="Kianianmomeni A."/>
            <person name="Burglin T.R."/>
            <person name="Frech C."/>
            <person name="Turcotte B."/>
            <person name="Kopec K.O."/>
            <person name="Synnott J.M."/>
            <person name="Choo C."/>
            <person name="Paponov I."/>
            <person name="Finkler A."/>
            <person name="Soon Heng Tan C."/>
            <person name="Hutchins A.P."/>
            <person name="Weinmeier T."/>
            <person name="Rattei T."/>
            <person name="Chu J.S."/>
            <person name="Gimenez G."/>
            <person name="Irimia M."/>
            <person name="Rigden D.J."/>
            <person name="Fitzpatrick D.A."/>
            <person name="Lorenzo-Morales J."/>
            <person name="Bateman A."/>
            <person name="Chiu C.H."/>
            <person name="Tang P."/>
            <person name="Hegemann P."/>
            <person name="Fromm H."/>
            <person name="Raoult D."/>
            <person name="Greub G."/>
            <person name="Miranda-Saavedra D."/>
            <person name="Chen N."/>
            <person name="Nash P."/>
            <person name="Ginger M.L."/>
            <person name="Horn M."/>
            <person name="Schaap P."/>
            <person name="Caler L."/>
            <person name="Loftus B."/>
        </authorList>
    </citation>
    <scope>NUCLEOTIDE SEQUENCE [LARGE SCALE GENOMIC DNA]</scope>
    <source>
        <strain evidence="11 12">Neff</strain>
    </source>
</reference>
<dbReference type="InterPro" id="IPR013783">
    <property type="entry name" value="Ig-like_fold"/>
</dbReference>
<dbReference type="EC" id="2.3.2.26" evidence="3"/>
<gene>
    <name evidence="11" type="ORF">ACA1_192340</name>
</gene>
<dbReference type="PANTHER" id="PTHR11254:SF340">
    <property type="entry name" value="APOPTOSIS-RESISTANT E3 UBIQUITIN PROTEIN LIGASE 1"/>
    <property type="match status" value="1"/>
</dbReference>
<feature type="domain" description="HECT" evidence="10">
    <location>
        <begin position="491"/>
        <end position="894"/>
    </location>
</feature>
<evidence type="ECO:0000313" key="12">
    <source>
        <dbReference type="Proteomes" id="UP000011083"/>
    </source>
</evidence>
<dbReference type="STRING" id="1257118.L8GNQ1"/>
<dbReference type="SMART" id="SM00119">
    <property type="entry name" value="HECTc"/>
    <property type="match status" value="1"/>
</dbReference>
<feature type="repeat" description="Filamin" evidence="6">
    <location>
        <begin position="116"/>
        <end position="218"/>
    </location>
</feature>
<keyword evidence="5 7" id="KW-0833">Ubl conjugation pathway</keyword>
<dbReference type="RefSeq" id="XP_004336497.1">
    <property type="nucleotide sequence ID" value="XM_004336449.1"/>
</dbReference>
<feature type="transmembrane region" description="Helical" evidence="9">
    <location>
        <begin position="6"/>
        <end position="28"/>
    </location>
</feature>
<comment type="pathway">
    <text evidence="2">Protein modification; protein ubiquitination.</text>
</comment>
<dbReference type="KEGG" id="acan:ACA1_192340"/>
<dbReference type="Pfam" id="PF00630">
    <property type="entry name" value="Filamin"/>
    <property type="match status" value="1"/>
</dbReference>
<feature type="compositionally biased region" description="Basic and acidic residues" evidence="8">
    <location>
        <begin position="563"/>
        <end position="583"/>
    </location>
</feature>
<sequence length="894" mass="98989">MVVSVVWMVVGLGWFCMACAAVQLVLLLENRPWLPSQLLQQVSFSSSSTHASTPTSLLVDLAMAGLGFVARLVRACWATARNAGSNRRQRLRMRRLHNAGAGGGLSWLRTSLPPLGRVLDAGGSLPSGPGIARRPGNAGQSLAFSFTLMSWRGTTYTEPLEREVRVEISGTATLIPTVLNHNNGTYDVTYMARKAGSYQIALWANDKPLGDSPYAIHISAGPIDARHCTLKGPGMGPLALPSKQDTHIIVRTADSFGNERDTGGPAVFRLAAKGVSAKSGLPWERDIHVDVQDSGDGSYKLTFRPKSGINELCLFYRDDEDEQPLPNGQWVINVLKPKQMAALETNVEKKRFFFKTTQRGSTLWVFITEKQVAIYSYLLGIVPRRLQAARLHRTLKVSIDPASATDFSLDMDDGQPPLVFASKERNVFYATYHAFVNRVVASKSFEERQQLLFAELRKAGGGYTTQVQADRADMVQTLLRLGRTLSVDQWKGRWQITFQGEPGYDAGGLLREFFAVMGREAFRPEARLFSPLSDESATCGVHPCPSRPKLKSKSKAKANDASSKGKDKAADHDSSGDDQKKNEEDEGQEGGEQAQGAAGLARRWRQGRRKEKEALELYKAAGLFLAKTVWDAAVHGSAHLVDVRFTRSFRKQLLGLPPHFTDWQTDDPQASRPRASRFYMSKVKYLLDNDPSDLELTFTEEVFDQSGAPVGEVELKPGGRDIAVTELNRHEYLHLLAEYRLLKSAEARIGAFKEGFHSLITEELICMFDENELELLFNGLPSIDLAEFKAAVQYNSWRAGDEVVRWFWAAVESFSEEERARLLQFITGSSQLPLGGFGALTSPISINKIYGTDTLPQASTCFNRFNLPSYTSYSVLSERLLYAINEGSQGFGFA</sequence>
<dbReference type="GeneID" id="14915074"/>
<dbReference type="InterPro" id="IPR050409">
    <property type="entry name" value="E3_ubiq-protein_ligase"/>
</dbReference>
<dbReference type="FunFam" id="3.30.2410.10:FF:000009">
    <property type="entry name" value="Probable E3 ubiquitin-protein ligase HECTD2"/>
    <property type="match status" value="1"/>
</dbReference>
<dbReference type="Pfam" id="PF25916">
    <property type="entry name" value="AREL1_PH-like"/>
    <property type="match status" value="1"/>
</dbReference>
<name>L8GNQ1_ACACF</name>
<dbReference type="CDD" id="cd00078">
    <property type="entry name" value="HECTc"/>
    <property type="match status" value="1"/>
</dbReference>
<dbReference type="GO" id="GO:0006511">
    <property type="term" value="P:ubiquitin-dependent protein catabolic process"/>
    <property type="evidence" value="ECO:0007669"/>
    <property type="project" value="TreeGrafter"/>
</dbReference>
<dbReference type="InterPro" id="IPR035983">
    <property type="entry name" value="Hect_E3_ubiquitin_ligase"/>
</dbReference>
<dbReference type="PROSITE" id="PS50237">
    <property type="entry name" value="HECT"/>
    <property type="match status" value="1"/>
</dbReference>
<dbReference type="Gene3D" id="2.60.40.10">
    <property type="entry name" value="Immunoglobulins"/>
    <property type="match status" value="2"/>
</dbReference>
<keyword evidence="12" id="KW-1185">Reference proteome</keyword>
<dbReference type="Gene3D" id="3.30.2160.10">
    <property type="entry name" value="Hect, E3 ligase catalytic domain"/>
    <property type="match status" value="1"/>
</dbReference>
<dbReference type="EMBL" id="KB008052">
    <property type="protein sequence ID" value="ELR14484.1"/>
    <property type="molecule type" value="Genomic_DNA"/>
</dbReference>
<evidence type="ECO:0000256" key="1">
    <source>
        <dbReference type="ARBA" id="ARBA00000885"/>
    </source>
</evidence>
<dbReference type="GO" id="GO:0000209">
    <property type="term" value="P:protein polyubiquitination"/>
    <property type="evidence" value="ECO:0007669"/>
    <property type="project" value="TreeGrafter"/>
</dbReference>
<dbReference type="PROSITE" id="PS50194">
    <property type="entry name" value="FILAMIN_REPEAT"/>
    <property type="match status" value="2"/>
</dbReference>
<dbReference type="InterPro" id="IPR014756">
    <property type="entry name" value="Ig_E-set"/>
</dbReference>
<evidence type="ECO:0000256" key="4">
    <source>
        <dbReference type="ARBA" id="ARBA00022679"/>
    </source>
</evidence>
<evidence type="ECO:0000313" key="11">
    <source>
        <dbReference type="EMBL" id="ELR14484.1"/>
    </source>
</evidence>
<keyword evidence="9" id="KW-0812">Transmembrane</keyword>
<dbReference type="Gene3D" id="3.30.2410.10">
    <property type="entry name" value="Hect, E3 ligase catalytic domain"/>
    <property type="match status" value="1"/>
</dbReference>
<keyword evidence="9" id="KW-0472">Membrane</keyword>
<comment type="catalytic activity">
    <reaction evidence="1">
        <text>S-ubiquitinyl-[E2 ubiquitin-conjugating enzyme]-L-cysteine + [acceptor protein]-L-lysine = [E2 ubiquitin-conjugating enzyme]-L-cysteine + N(6)-ubiquitinyl-[acceptor protein]-L-lysine.</text>
        <dbReference type="EC" id="2.3.2.26"/>
    </reaction>
</comment>
<dbReference type="OrthoDB" id="8068875at2759"/>
<accession>L8GNQ1</accession>
<dbReference type="InterPro" id="IPR000569">
    <property type="entry name" value="HECT_dom"/>
</dbReference>